<reference evidence="1 2" key="1">
    <citation type="submission" date="2022-05" db="EMBL/GenBank/DDBJ databases">
        <authorList>
            <consortium name="Genoscope - CEA"/>
            <person name="William W."/>
        </authorList>
    </citation>
    <scope>NUCLEOTIDE SEQUENCE [LARGE SCALE GENOMIC DNA]</scope>
</reference>
<organism evidence="1 2">
    <name type="scientific">Porites lobata</name>
    <dbReference type="NCBI Taxonomy" id="104759"/>
    <lineage>
        <taxon>Eukaryota</taxon>
        <taxon>Metazoa</taxon>
        <taxon>Cnidaria</taxon>
        <taxon>Anthozoa</taxon>
        <taxon>Hexacorallia</taxon>
        <taxon>Scleractinia</taxon>
        <taxon>Fungiina</taxon>
        <taxon>Poritidae</taxon>
        <taxon>Porites</taxon>
    </lineage>
</organism>
<dbReference type="PANTHER" id="PTHR33050:SF7">
    <property type="entry name" value="RIBONUCLEASE H"/>
    <property type="match status" value="1"/>
</dbReference>
<keyword evidence="2" id="KW-1185">Reference proteome</keyword>
<dbReference type="EMBL" id="CALNXK010000085">
    <property type="protein sequence ID" value="CAH3148880.1"/>
    <property type="molecule type" value="Genomic_DNA"/>
</dbReference>
<feature type="non-terminal residue" evidence="1">
    <location>
        <position position="155"/>
    </location>
</feature>
<evidence type="ECO:0000313" key="1">
    <source>
        <dbReference type="EMBL" id="CAH3148880.1"/>
    </source>
</evidence>
<name>A0ABN8PQT3_9CNID</name>
<comment type="caution">
    <text evidence="1">The sequence shown here is derived from an EMBL/GenBank/DDBJ whole genome shotgun (WGS) entry which is preliminary data.</text>
</comment>
<dbReference type="PANTHER" id="PTHR33050">
    <property type="entry name" value="REVERSE TRANSCRIPTASE DOMAIN-CONTAINING PROTEIN"/>
    <property type="match status" value="1"/>
</dbReference>
<protein>
    <submittedName>
        <fullName evidence="1">Uncharacterized protein</fullName>
    </submittedName>
</protein>
<dbReference type="Proteomes" id="UP001159405">
    <property type="component" value="Unassembled WGS sequence"/>
</dbReference>
<accession>A0ABN8PQT3</accession>
<dbReference type="InterPro" id="IPR052055">
    <property type="entry name" value="Hepadnavirus_pol/RT"/>
</dbReference>
<gene>
    <name evidence="1" type="ORF">PLOB_00046859</name>
</gene>
<evidence type="ECO:0000313" key="2">
    <source>
        <dbReference type="Proteomes" id="UP001159405"/>
    </source>
</evidence>
<sequence>MRNSELPFVEVQLSSYEVKSGDVHVSVRGRLRKSIQFWREIDAPRFILDTIEFEKSLWEPTQVITWLGTVIDTSQCIISATDARIQSLSEDLSFLLDSTHPSLYQVRKLASVCGKIISLGTCVGNVARLMTRNIFAVINFAMNWNSMVSLTPGCV</sequence>
<proteinExistence type="predicted"/>